<dbReference type="GO" id="GO:0006508">
    <property type="term" value="P:proteolysis"/>
    <property type="evidence" value="ECO:0007669"/>
    <property type="project" value="InterPro"/>
</dbReference>
<dbReference type="PANTHER" id="PTHR33683:SF46">
    <property type="entry name" value="SUSHI DOMAIN-CONTAINING PROTEIN"/>
    <property type="match status" value="1"/>
</dbReference>
<dbReference type="Gene3D" id="3.40.390.10">
    <property type="entry name" value="Collagenase (Catalytic Domain)"/>
    <property type="match status" value="1"/>
</dbReference>
<evidence type="ECO:0000313" key="5">
    <source>
        <dbReference type="Proteomes" id="UP001224775"/>
    </source>
</evidence>
<dbReference type="SUPFAM" id="SSF55486">
    <property type="entry name" value="Metalloproteases ('zincins'), catalytic domain"/>
    <property type="match status" value="1"/>
</dbReference>
<comment type="caution">
    <text evidence="1">Lacks conserved residue(s) required for the propagation of feature annotation.</text>
</comment>
<feature type="compositionally biased region" description="Basic residues" evidence="2">
    <location>
        <begin position="152"/>
        <end position="162"/>
    </location>
</feature>
<feature type="binding site" evidence="1">
    <location>
        <position position="348"/>
    </location>
    <ligand>
        <name>Zn(2+)</name>
        <dbReference type="ChEBI" id="CHEBI:29105"/>
        <note>catalytic</note>
    </ligand>
</feature>
<feature type="active site" evidence="1">
    <location>
        <position position="345"/>
    </location>
</feature>
<dbReference type="GO" id="GO:0004222">
    <property type="term" value="F:metalloendopeptidase activity"/>
    <property type="evidence" value="ECO:0007669"/>
    <property type="project" value="InterPro"/>
</dbReference>
<comment type="caution">
    <text evidence="4">The sequence shown here is derived from an EMBL/GenBank/DDBJ whole genome shotgun (WGS) entry which is preliminary data.</text>
</comment>
<feature type="binding site" evidence="1">
    <location>
        <position position="344"/>
    </location>
    <ligand>
        <name>Zn(2+)</name>
        <dbReference type="ChEBI" id="CHEBI:29105"/>
        <note>catalytic</note>
    </ligand>
</feature>
<keyword evidence="5" id="KW-1185">Reference proteome</keyword>
<reference evidence="4" key="1">
    <citation type="submission" date="2023-06" db="EMBL/GenBank/DDBJ databases">
        <title>Survivors Of The Sea: Transcriptome response of Skeletonema marinoi to long-term dormancy.</title>
        <authorList>
            <person name="Pinder M.I.M."/>
            <person name="Kourtchenko O."/>
            <person name="Robertson E.K."/>
            <person name="Larsson T."/>
            <person name="Maumus F."/>
            <person name="Osuna-Cruz C.M."/>
            <person name="Vancaester E."/>
            <person name="Stenow R."/>
            <person name="Vandepoele K."/>
            <person name="Ploug H."/>
            <person name="Bruchert V."/>
            <person name="Godhe A."/>
            <person name="Topel M."/>
        </authorList>
    </citation>
    <scope>NUCLEOTIDE SEQUENCE</scope>
    <source>
        <strain evidence="4">R05AC</strain>
    </source>
</reference>
<proteinExistence type="predicted"/>
<dbReference type="PROSITE" id="PS50215">
    <property type="entry name" value="ADAM_MEPRO"/>
    <property type="match status" value="1"/>
</dbReference>
<dbReference type="EMBL" id="JATAAI010000007">
    <property type="protein sequence ID" value="KAK1744431.1"/>
    <property type="molecule type" value="Genomic_DNA"/>
</dbReference>
<gene>
    <name evidence="4" type="ORF">QTG54_004964</name>
</gene>
<dbReference type="AlphaFoldDB" id="A0AAD9DE86"/>
<name>A0AAD9DE86_9STRA</name>
<dbReference type="PANTHER" id="PTHR33683">
    <property type="entry name" value="1, PUTATIVE-RELATED"/>
    <property type="match status" value="1"/>
</dbReference>
<feature type="region of interest" description="Disordered" evidence="2">
    <location>
        <begin position="135"/>
        <end position="164"/>
    </location>
</feature>
<keyword evidence="1" id="KW-0479">Metal-binding</keyword>
<dbReference type="GO" id="GO:0046872">
    <property type="term" value="F:metal ion binding"/>
    <property type="evidence" value="ECO:0007669"/>
    <property type="project" value="UniProtKB-KW"/>
</dbReference>
<feature type="binding site" evidence="1">
    <location>
        <position position="354"/>
    </location>
    <ligand>
        <name>Zn(2+)</name>
        <dbReference type="ChEBI" id="CHEBI:29105"/>
        <note>catalytic</note>
    </ligand>
</feature>
<dbReference type="Proteomes" id="UP001224775">
    <property type="component" value="Unassembled WGS sequence"/>
</dbReference>
<evidence type="ECO:0000256" key="2">
    <source>
        <dbReference type="SAM" id="MobiDB-lite"/>
    </source>
</evidence>
<sequence length="401" mass="44739">MRQFEVEAELHDHDGDRMTTTSLLVDEIEEMAITSRTKYSFPKHREFDVDHIQNVVILASRGSSNDGGLTIMSVNKASGNVQGIQHGEGGTNNRSLKRISLDPTSDSKLRLQTITSSEDDERGLRENAANWTCAAEHAHHHHDEEEEEITHHHSRSLQHNHQHQNSSNVLYEYINTRSLNNPTTTPSTNTWIPPKKYKFHIPLYIEVDSTFVNRQGGLNGAIEYVNFLTSAVNVIIENEIDAHLEVVHVELTHIYDNITTTQAALRAQRLRPRDNLAGSNYYGIGGDDKIILVHALLGRHVGGGIAYIDTICDRKWSFGITSDIRGSFTNLGKDALLDMFYYAHELGHSLGSGHTYDDYEPVVDTCGAVCTLSDGFKSDPAGLPLDHSATIMSYCNFCTVV</sequence>
<dbReference type="InterPro" id="IPR001590">
    <property type="entry name" value="Peptidase_M12B"/>
</dbReference>
<dbReference type="InterPro" id="IPR024079">
    <property type="entry name" value="MetalloPept_cat_dom_sf"/>
</dbReference>
<evidence type="ECO:0000259" key="3">
    <source>
        <dbReference type="PROSITE" id="PS50215"/>
    </source>
</evidence>
<keyword evidence="1" id="KW-0862">Zinc</keyword>
<accession>A0AAD9DE86</accession>
<organism evidence="4 5">
    <name type="scientific">Skeletonema marinoi</name>
    <dbReference type="NCBI Taxonomy" id="267567"/>
    <lineage>
        <taxon>Eukaryota</taxon>
        <taxon>Sar</taxon>
        <taxon>Stramenopiles</taxon>
        <taxon>Ochrophyta</taxon>
        <taxon>Bacillariophyta</taxon>
        <taxon>Coscinodiscophyceae</taxon>
        <taxon>Thalassiosirophycidae</taxon>
        <taxon>Thalassiosirales</taxon>
        <taxon>Skeletonemataceae</taxon>
        <taxon>Skeletonema</taxon>
        <taxon>Skeletonema marinoi-dohrnii complex</taxon>
    </lineage>
</organism>
<protein>
    <recommendedName>
        <fullName evidence="3">Peptidase M12B domain-containing protein</fullName>
    </recommendedName>
</protein>
<dbReference type="Pfam" id="PF13582">
    <property type="entry name" value="Reprolysin_3"/>
    <property type="match status" value="1"/>
</dbReference>
<feature type="domain" description="Peptidase M12B" evidence="3">
    <location>
        <begin position="199"/>
        <end position="401"/>
    </location>
</feature>
<evidence type="ECO:0000313" key="4">
    <source>
        <dbReference type="EMBL" id="KAK1744431.1"/>
    </source>
</evidence>
<evidence type="ECO:0000256" key="1">
    <source>
        <dbReference type="PROSITE-ProRule" id="PRU00276"/>
    </source>
</evidence>